<name>A0A5S9M2F5_BACIA</name>
<accession>A0A5S9M2F5</accession>
<dbReference type="GO" id="GO:0043190">
    <property type="term" value="C:ATP-binding cassette (ABC) transporter complex"/>
    <property type="evidence" value="ECO:0007669"/>
    <property type="project" value="InterPro"/>
</dbReference>
<sequence>MWKKVSLHWDDRPARFLLAACGAQSDSNASAAQQVNKTIIGIDPGSGIMALTDQAKKDYGLEDWTVVSASSAAMTATLKKIIRP</sequence>
<dbReference type="AlphaFoldDB" id="A0A5S9M2F5"/>
<dbReference type="Pfam" id="PF04069">
    <property type="entry name" value="OpuAC"/>
    <property type="match status" value="1"/>
</dbReference>
<proteinExistence type="predicted"/>
<feature type="domain" description="ABC-type glycine betaine transport system substrate-binding" evidence="1">
    <location>
        <begin position="30"/>
        <end position="80"/>
    </location>
</feature>
<protein>
    <recommendedName>
        <fullName evidence="1">ABC-type glycine betaine transport system substrate-binding domain-containing protein</fullName>
    </recommendedName>
</protein>
<dbReference type="EMBL" id="AP021906">
    <property type="protein sequence ID" value="BBP86912.1"/>
    <property type="molecule type" value="Genomic_DNA"/>
</dbReference>
<dbReference type="SUPFAM" id="SSF53850">
    <property type="entry name" value="Periplasmic binding protein-like II"/>
    <property type="match status" value="1"/>
</dbReference>
<dbReference type="Proteomes" id="UP000464658">
    <property type="component" value="Chromosome"/>
</dbReference>
<dbReference type="Gene3D" id="3.40.190.100">
    <property type="entry name" value="Glycine betaine-binding periplasmic protein, domain 2"/>
    <property type="match status" value="1"/>
</dbReference>
<organism evidence="2 3">
    <name type="scientific">Bacillus safensis</name>
    <dbReference type="NCBI Taxonomy" id="561879"/>
    <lineage>
        <taxon>Bacteria</taxon>
        <taxon>Bacillati</taxon>
        <taxon>Bacillota</taxon>
        <taxon>Bacilli</taxon>
        <taxon>Bacillales</taxon>
        <taxon>Bacillaceae</taxon>
        <taxon>Bacillus</taxon>
    </lineage>
</organism>
<dbReference type="InterPro" id="IPR007210">
    <property type="entry name" value="ABC_Gly_betaine_transp_sub-bd"/>
</dbReference>
<gene>
    <name evidence="2" type="ORF">BsIDN1_05300</name>
</gene>
<evidence type="ECO:0000259" key="1">
    <source>
        <dbReference type="Pfam" id="PF04069"/>
    </source>
</evidence>
<reference evidence="2 3" key="1">
    <citation type="submission" date="2019-12" db="EMBL/GenBank/DDBJ databases">
        <title>Full genome sequence of a Bacillus safensis strain isolated from commercially available natto in Indonesia.</title>
        <authorList>
            <person name="Yoshida M."/>
            <person name="Uomi M."/>
            <person name="Waturangi D."/>
            <person name="Ekaputri J.J."/>
            <person name="Setiamarga D.H.E."/>
        </authorList>
    </citation>
    <scope>NUCLEOTIDE SEQUENCE [LARGE SCALE GENOMIC DNA]</scope>
    <source>
        <strain evidence="2 3">IDN1</strain>
    </source>
</reference>
<dbReference type="GO" id="GO:0022857">
    <property type="term" value="F:transmembrane transporter activity"/>
    <property type="evidence" value="ECO:0007669"/>
    <property type="project" value="InterPro"/>
</dbReference>
<evidence type="ECO:0000313" key="2">
    <source>
        <dbReference type="EMBL" id="BBP86912.1"/>
    </source>
</evidence>
<evidence type="ECO:0000313" key="3">
    <source>
        <dbReference type="Proteomes" id="UP000464658"/>
    </source>
</evidence>